<dbReference type="Pfam" id="PF00499">
    <property type="entry name" value="Oxidored_q3"/>
    <property type="match status" value="1"/>
</dbReference>
<feature type="transmembrane region" description="Helical" evidence="1">
    <location>
        <begin position="32"/>
        <end position="49"/>
    </location>
</feature>
<dbReference type="EC" id="1.6.5.3" evidence="2"/>
<reference evidence="2" key="1">
    <citation type="submission" date="2016-10" db="EMBL/GenBank/DDBJ databases">
        <authorList>
            <person name="de Groot N.N."/>
        </authorList>
    </citation>
    <scope>NUCLEOTIDE SEQUENCE</scope>
</reference>
<gene>
    <name evidence="2" type="ORF">MNB_SUP05-5-399</name>
</gene>
<feature type="transmembrane region" description="Helical" evidence="1">
    <location>
        <begin position="89"/>
        <end position="110"/>
    </location>
</feature>
<proteinExistence type="predicted"/>
<keyword evidence="2" id="KW-0560">Oxidoreductase</keyword>
<dbReference type="PANTHER" id="PTHR33269">
    <property type="entry name" value="NADH-UBIQUINONE OXIDOREDUCTASE CHAIN 6"/>
    <property type="match status" value="1"/>
</dbReference>
<dbReference type="InterPro" id="IPR042106">
    <property type="entry name" value="Nuo/plastoQ_OxRdtase_6_NuoJ"/>
</dbReference>
<accession>A0A1W1CBY4</accession>
<feature type="transmembrane region" description="Helical" evidence="1">
    <location>
        <begin position="144"/>
        <end position="165"/>
    </location>
</feature>
<dbReference type="InterPro" id="IPR001457">
    <property type="entry name" value="NADH_UbQ/plastoQ_OxRdtase_su6"/>
</dbReference>
<dbReference type="GO" id="GO:0016491">
    <property type="term" value="F:oxidoreductase activity"/>
    <property type="evidence" value="ECO:0007669"/>
    <property type="project" value="UniProtKB-KW"/>
</dbReference>
<sequence length="203" mass="23077">MEFQQFLFYWFSFWLITASLTMILTRNTVRSVMSLVLVFFSAASIWMLLEAEFLAVILVLVYVGALMVMFLFVVMMLDIDKSTLKAKFAGYLPFGVLVSVVLISEISLVLGEEIFGLNIISEPIRHSIGYSNITELAKQLYTEFVYPFELASVILLVAIIAAITLTQRHNSTRRKIQDIKKQVSVEAKNRLRMVSDKKGSNND</sequence>
<keyword evidence="1" id="KW-1133">Transmembrane helix</keyword>
<feature type="transmembrane region" description="Helical" evidence="1">
    <location>
        <begin position="55"/>
        <end position="77"/>
    </location>
</feature>
<keyword evidence="2" id="KW-0830">Ubiquinone</keyword>
<evidence type="ECO:0000256" key="1">
    <source>
        <dbReference type="SAM" id="Phobius"/>
    </source>
</evidence>
<dbReference type="NCBIfam" id="NF005164">
    <property type="entry name" value="PRK06638.1-4"/>
    <property type="match status" value="1"/>
</dbReference>
<name>A0A1W1CBY4_9ZZZZ</name>
<feature type="transmembrane region" description="Helical" evidence="1">
    <location>
        <begin position="6"/>
        <end position="25"/>
    </location>
</feature>
<dbReference type="Gene3D" id="1.20.120.1200">
    <property type="entry name" value="NADH-ubiquinone/plastoquinone oxidoreductase chain 6, subunit NuoJ"/>
    <property type="match status" value="1"/>
</dbReference>
<organism evidence="2">
    <name type="scientific">hydrothermal vent metagenome</name>
    <dbReference type="NCBI Taxonomy" id="652676"/>
    <lineage>
        <taxon>unclassified sequences</taxon>
        <taxon>metagenomes</taxon>
        <taxon>ecological metagenomes</taxon>
    </lineage>
</organism>
<dbReference type="AlphaFoldDB" id="A0A1W1CBY4"/>
<dbReference type="PANTHER" id="PTHR33269:SF17">
    <property type="entry name" value="NADH-UBIQUINONE OXIDOREDUCTASE CHAIN 6"/>
    <property type="match status" value="1"/>
</dbReference>
<protein>
    <submittedName>
        <fullName evidence="2">NADH-ubiquinone oxidoreductase chain J</fullName>
        <ecNumber evidence="2">1.6.5.3</ecNumber>
    </submittedName>
</protein>
<evidence type="ECO:0000313" key="2">
    <source>
        <dbReference type="EMBL" id="SFV63222.1"/>
    </source>
</evidence>
<dbReference type="GO" id="GO:0008137">
    <property type="term" value="F:NADH dehydrogenase (ubiquinone) activity"/>
    <property type="evidence" value="ECO:0007669"/>
    <property type="project" value="InterPro"/>
</dbReference>
<keyword evidence="1" id="KW-0472">Membrane</keyword>
<keyword evidence="1" id="KW-0812">Transmembrane</keyword>
<dbReference type="EMBL" id="FPHJ01000040">
    <property type="protein sequence ID" value="SFV63222.1"/>
    <property type="molecule type" value="Genomic_DNA"/>
</dbReference>